<sequence>MAGVSRSKLELRRAVSRRLAASRRDRDNRIGQPAAVLSQPPTAPTQPTARPAASPAQTTSAGRSAAAADRPQRGWAARLRAAVGGASAQRETVDESREQPVGAAPPADPVDAAPPADPVDPAPPADPVHAAPPADPVHAAPPADPGAEEQSGPAWIRARDSLRRLTASRLDELDQEPAPAAEAPKPEPEPREQSGPAWIRARDALRQLTTSRLEQLGDERPSAEPAPRHDAQEVVPWARRDAMQRLTVIRLERLDEPGTDAGHERHNGTAPGDAATSEPAHERASDASWGGRLRYAARGRRARPASEAARTDTG</sequence>
<feature type="compositionally biased region" description="Basic and acidic residues" evidence="1">
    <location>
        <begin position="215"/>
        <end position="237"/>
    </location>
</feature>
<proteinExistence type="predicted"/>
<organism evidence="2 3">
    <name type="scientific">Jiangella anatolica</name>
    <dbReference type="NCBI Taxonomy" id="2670374"/>
    <lineage>
        <taxon>Bacteria</taxon>
        <taxon>Bacillati</taxon>
        <taxon>Actinomycetota</taxon>
        <taxon>Actinomycetes</taxon>
        <taxon>Jiangellales</taxon>
        <taxon>Jiangellaceae</taxon>
        <taxon>Jiangella</taxon>
    </lineage>
</organism>
<dbReference type="EMBL" id="POTW01000180">
    <property type="protein sequence ID" value="PZF79124.1"/>
    <property type="molecule type" value="Genomic_DNA"/>
</dbReference>
<reference evidence="2 3" key="1">
    <citation type="submission" date="2018-01" db="EMBL/GenBank/DDBJ databases">
        <title>Draft genome sequence of Jiangella sp. GTF31.</title>
        <authorList>
            <person name="Sahin N."/>
            <person name="Ay H."/>
            <person name="Saygin H."/>
        </authorList>
    </citation>
    <scope>NUCLEOTIDE SEQUENCE [LARGE SCALE GENOMIC DNA]</scope>
    <source>
        <strain evidence="2 3">GTF31</strain>
    </source>
</reference>
<feature type="compositionally biased region" description="Basic and acidic residues" evidence="1">
    <location>
        <begin position="253"/>
        <end position="267"/>
    </location>
</feature>
<name>A0A2W2BFT7_9ACTN</name>
<protein>
    <submittedName>
        <fullName evidence="2">Uncharacterized protein</fullName>
    </submittedName>
</protein>
<accession>A0A2W2BFT7</accession>
<feature type="region of interest" description="Disordered" evidence="1">
    <location>
        <begin position="1"/>
        <end position="237"/>
    </location>
</feature>
<feature type="compositionally biased region" description="Low complexity" evidence="1">
    <location>
        <begin position="127"/>
        <end position="141"/>
    </location>
</feature>
<feature type="compositionally biased region" description="Pro residues" evidence="1">
    <location>
        <begin position="115"/>
        <end position="126"/>
    </location>
</feature>
<evidence type="ECO:0000256" key="1">
    <source>
        <dbReference type="SAM" id="MobiDB-lite"/>
    </source>
</evidence>
<dbReference type="Proteomes" id="UP000248764">
    <property type="component" value="Unassembled WGS sequence"/>
</dbReference>
<feature type="compositionally biased region" description="Low complexity" evidence="1">
    <location>
        <begin position="100"/>
        <end position="114"/>
    </location>
</feature>
<evidence type="ECO:0000313" key="2">
    <source>
        <dbReference type="EMBL" id="PZF79124.1"/>
    </source>
</evidence>
<feature type="non-terminal residue" evidence="2">
    <location>
        <position position="314"/>
    </location>
</feature>
<dbReference type="AlphaFoldDB" id="A0A2W2BFT7"/>
<feature type="region of interest" description="Disordered" evidence="1">
    <location>
        <begin position="253"/>
        <end position="314"/>
    </location>
</feature>
<feature type="compositionally biased region" description="Low complexity" evidence="1">
    <location>
        <begin position="45"/>
        <end position="61"/>
    </location>
</feature>
<keyword evidence="3" id="KW-1185">Reference proteome</keyword>
<gene>
    <name evidence="2" type="ORF">C1I92_32775</name>
</gene>
<comment type="caution">
    <text evidence="2">The sequence shown here is derived from an EMBL/GenBank/DDBJ whole genome shotgun (WGS) entry which is preliminary data.</text>
</comment>
<evidence type="ECO:0000313" key="3">
    <source>
        <dbReference type="Proteomes" id="UP000248764"/>
    </source>
</evidence>